<reference evidence="3" key="1">
    <citation type="submission" date="2016-10" db="EMBL/GenBank/DDBJ databases">
        <authorList>
            <person name="Varghese N."/>
        </authorList>
    </citation>
    <scope>NUCLEOTIDE SEQUENCE [LARGE SCALE GENOMIC DNA]</scope>
    <source>
        <strain evidence="3">HL 19</strain>
    </source>
</reference>
<evidence type="ECO:0000256" key="1">
    <source>
        <dbReference type="SAM" id="Phobius"/>
    </source>
</evidence>
<accession>A0A1G5ADH8</accession>
<dbReference type="EMBL" id="FMUN01000001">
    <property type="protein sequence ID" value="SCX75942.1"/>
    <property type="molecule type" value="Genomic_DNA"/>
</dbReference>
<evidence type="ECO:0000313" key="2">
    <source>
        <dbReference type="EMBL" id="SCX75942.1"/>
    </source>
</evidence>
<feature type="transmembrane region" description="Helical" evidence="1">
    <location>
        <begin position="6"/>
        <end position="29"/>
    </location>
</feature>
<gene>
    <name evidence="2" type="ORF">SAMN05661077_0277</name>
</gene>
<keyword evidence="1" id="KW-0472">Membrane</keyword>
<keyword evidence="3" id="KW-1185">Reference proteome</keyword>
<proteinExistence type="predicted"/>
<dbReference type="RefSeq" id="WP_156344098.1">
    <property type="nucleotide sequence ID" value="NZ_FMUN01000001.1"/>
</dbReference>
<sequence length="53" mass="5883">MAESLWIALLVLVVLAAVLAPVATLRYLALLERDKAERRKTHRDDRDGDGPSP</sequence>
<name>A0A1G5ADH8_9GAMM</name>
<dbReference type="AlphaFoldDB" id="A0A1G5ADH8"/>
<evidence type="ECO:0000313" key="3">
    <source>
        <dbReference type="Proteomes" id="UP000183104"/>
    </source>
</evidence>
<organism evidence="2 3">
    <name type="scientific">Thiohalorhabdus denitrificans</name>
    <dbReference type="NCBI Taxonomy" id="381306"/>
    <lineage>
        <taxon>Bacteria</taxon>
        <taxon>Pseudomonadati</taxon>
        <taxon>Pseudomonadota</taxon>
        <taxon>Gammaproteobacteria</taxon>
        <taxon>Thiohalorhabdales</taxon>
        <taxon>Thiohalorhabdaceae</taxon>
        <taxon>Thiohalorhabdus</taxon>
    </lineage>
</organism>
<keyword evidence="1" id="KW-0812">Transmembrane</keyword>
<keyword evidence="1" id="KW-1133">Transmembrane helix</keyword>
<dbReference type="Proteomes" id="UP000183104">
    <property type="component" value="Unassembled WGS sequence"/>
</dbReference>
<protein>
    <submittedName>
        <fullName evidence="2">Uncharacterized protein</fullName>
    </submittedName>
</protein>